<dbReference type="Proteomes" id="UP000682843">
    <property type="component" value="Chromosome"/>
</dbReference>
<evidence type="ECO:0008006" key="4">
    <source>
        <dbReference type="Google" id="ProtNLM"/>
    </source>
</evidence>
<gene>
    <name evidence="2" type="ORF">RPMA_01260</name>
</gene>
<dbReference type="RefSeq" id="WP_211911132.1">
    <property type="nucleotide sequence ID" value="NZ_CP036498.1"/>
</dbReference>
<feature type="transmembrane region" description="Helical" evidence="1">
    <location>
        <begin position="318"/>
        <end position="336"/>
    </location>
</feature>
<feature type="transmembrane region" description="Helical" evidence="1">
    <location>
        <begin position="129"/>
        <end position="147"/>
    </location>
</feature>
<feature type="transmembrane region" description="Helical" evidence="1">
    <location>
        <begin position="348"/>
        <end position="368"/>
    </location>
</feature>
<sequence length="506" mass="54731">MTINLDTGTPAAPAMSGARHAVVGWLAWASLFAIAIMLRHVLAASTDVSWLLTAGERVLGGGRLYVDVLETNPPMSVLAYMPAVVLSRMSGFTAEVVVDALVFIGIFASLACCALLLRRNPGFAGVRGWPLVLLAFAALAILPTQAFGQREHIALIALLPFLAALIDRITGGMPPRWLAIAAGIGAAVTLSFKPHFALAVYVPLAVTAVVMGRSWRVLLLSEHLTVAVCGFLYVVVTAIVWPQFFTDILPLLRDVYVPVKPPVMALLEKPAVSLWAIALLAIVALHRKQRLSPPLILLMATSASFAAAFVLQGKGWPYQSYPAIALALFALGFALAQETGASRIWRRCGGLLLLALFVRSMLWFDVAFDARPLQERVAQLGQKRPAILAITAEPGIGHPLTRAVGGTWVSRQQGLWINTYLTVMRRTGLLDDVRAAAFEAYAERERQRLIEDIRRMPPTILIVDDLTGSGSDWLKAHPDVAGLLTDFQLVDTVNQVGIFTRRTSGG</sequence>
<feature type="transmembrane region" description="Helical" evidence="1">
    <location>
        <begin position="177"/>
        <end position="192"/>
    </location>
</feature>
<keyword evidence="3" id="KW-1185">Reference proteome</keyword>
<evidence type="ECO:0000313" key="2">
    <source>
        <dbReference type="EMBL" id="QUS37644.1"/>
    </source>
</evidence>
<keyword evidence="1" id="KW-1133">Transmembrane helix</keyword>
<organism evidence="2 3">
    <name type="scientific">Tardiphaga alba</name>
    <dbReference type="NCBI Taxonomy" id="340268"/>
    <lineage>
        <taxon>Bacteria</taxon>
        <taxon>Pseudomonadati</taxon>
        <taxon>Pseudomonadota</taxon>
        <taxon>Alphaproteobacteria</taxon>
        <taxon>Hyphomicrobiales</taxon>
        <taxon>Nitrobacteraceae</taxon>
        <taxon>Tardiphaga</taxon>
    </lineage>
</organism>
<keyword evidence="1" id="KW-0472">Membrane</keyword>
<reference evidence="2 3" key="1">
    <citation type="submission" date="2019-02" db="EMBL/GenBank/DDBJ databases">
        <title>Emended description of the genus Rhodopseudomonas and description of Rhodopseudomonas albus sp. nov., a non-phototrophic, heavy-metal-tolerant bacterium isolated from garden soil.</title>
        <authorList>
            <person name="Bao Z."/>
            <person name="Cao W.W."/>
            <person name="Sato Y."/>
            <person name="Nishizawa T."/>
            <person name="Zhao J."/>
            <person name="Guo Y."/>
            <person name="Ohta H."/>
        </authorList>
    </citation>
    <scope>NUCLEOTIDE SEQUENCE [LARGE SCALE GENOMIC DNA]</scope>
    <source>
        <strain evidence="2 3">SK50-23</strain>
    </source>
</reference>
<evidence type="ECO:0000256" key="1">
    <source>
        <dbReference type="SAM" id="Phobius"/>
    </source>
</evidence>
<feature type="transmembrane region" description="Helical" evidence="1">
    <location>
        <begin position="96"/>
        <end position="117"/>
    </location>
</feature>
<feature type="transmembrane region" description="Helical" evidence="1">
    <location>
        <begin position="224"/>
        <end position="244"/>
    </location>
</feature>
<feature type="transmembrane region" description="Helical" evidence="1">
    <location>
        <begin position="21"/>
        <end position="42"/>
    </location>
</feature>
<feature type="transmembrane region" description="Helical" evidence="1">
    <location>
        <begin position="264"/>
        <end position="283"/>
    </location>
</feature>
<protein>
    <recommendedName>
        <fullName evidence="4">Glycosyltransferase RgtA/B/C/D-like domain-containing protein</fullName>
    </recommendedName>
</protein>
<accession>A0ABX8A2C2</accession>
<keyword evidence="1" id="KW-0812">Transmembrane</keyword>
<proteinExistence type="predicted"/>
<feature type="transmembrane region" description="Helical" evidence="1">
    <location>
        <begin position="295"/>
        <end position="312"/>
    </location>
</feature>
<name>A0ABX8A2C2_9BRAD</name>
<evidence type="ECO:0000313" key="3">
    <source>
        <dbReference type="Proteomes" id="UP000682843"/>
    </source>
</evidence>
<dbReference type="EMBL" id="CP036498">
    <property type="protein sequence ID" value="QUS37644.1"/>
    <property type="molecule type" value="Genomic_DNA"/>
</dbReference>